<accession>A0A5D2RM45</accession>
<protein>
    <submittedName>
        <fullName evidence="1">Uncharacterized protein</fullName>
    </submittedName>
</protein>
<proteinExistence type="predicted"/>
<dbReference type="Proteomes" id="UP000322667">
    <property type="component" value="Chromosome A01"/>
</dbReference>
<gene>
    <name evidence="1" type="ORF">ES332_A01G058600v1</name>
</gene>
<name>A0A5D2RM45_GOSTO</name>
<evidence type="ECO:0000313" key="2">
    <source>
        <dbReference type="Proteomes" id="UP000322667"/>
    </source>
</evidence>
<sequence length="36" mass="3648">MHGGRRVVEQCCRVGGRWADVGGVVSEGGEGSCGAE</sequence>
<organism evidence="1 2">
    <name type="scientific">Gossypium tomentosum</name>
    <name type="common">Hawaiian cotton</name>
    <name type="synonym">Gossypium sandvicense</name>
    <dbReference type="NCBI Taxonomy" id="34277"/>
    <lineage>
        <taxon>Eukaryota</taxon>
        <taxon>Viridiplantae</taxon>
        <taxon>Streptophyta</taxon>
        <taxon>Embryophyta</taxon>
        <taxon>Tracheophyta</taxon>
        <taxon>Spermatophyta</taxon>
        <taxon>Magnoliopsida</taxon>
        <taxon>eudicotyledons</taxon>
        <taxon>Gunneridae</taxon>
        <taxon>Pentapetalae</taxon>
        <taxon>rosids</taxon>
        <taxon>malvids</taxon>
        <taxon>Malvales</taxon>
        <taxon>Malvaceae</taxon>
        <taxon>Malvoideae</taxon>
        <taxon>Gossypium</taxon>
    </lineage>
</organism>
<dbReference type="AlphaFoldDB" id="A0A5D2RM45"/>
<reference evidence="1 2" key="1">
    <citation type="submission" date="2019-07" db="EMBL/GenBank/DDBJ databases">
        <title>WGS assembly of Gossypium tomentosum.</title>
        <authorList>
            <person name="Chen Z.J."/>
            <person name="Sreedasyam A."/>
            <person name="Ando A."/>
            <person name="Song Q."/>
            <person name="De L."/>
            <person name="Hulse-Kemp A."/>
            <person name="Ding M."/>
            <person name="Ye W."/>
            <person name="Kirkbride R."/>
            <person name="Jenkins J."/>
            <person name="Plott C."/>
            <person name="Lovell J."/>
            <person name="Lin Y.-M."/>
            <person name="Vaughn R."/>
            <person name="Liu B."/>
            <person name="Li W."/>
            <person name="Simpson S."/>
            <person name="Scheffler B."/>
            <person name="Saski C."/>
            <person name="Grover C."/>
            <person name="Hu G."/>
            <person name="Conover J."/>
            <person name="Carlson J."/>
            <person name="Shu S."/>
            <person name="Boston L."/>
            <person name="Williams M."/>
            <person name="Peterson D."/>
            <person name="Mcgee K."/>
            <person name="Jones D."/>
            <person name="Wendel J."/>
            <person name="Stelly D."/>
            <person name="Grimwood J."/>
            <person name="Schmutz J."/>
        </authorList>
    </citation>
    <scope>NUCLEOTIDE SEQUENCE [LARGE SCALE GENOMIC DNA]</scope>
    <source>
        <strain evidence="1">7179.01</strain>
    </source>
</reference>
<dbReference type="EMBL" id="CM017610">
    <property type="protein sequence ID" value="TYI41901.1"/>
    <property type="molecule type" value="Genomic_DNA"/>
</dbReference>
<keyword evidence="2" id="KW-1185">Reference proteome</keyword>
<evidence type="ECO:0000313" key="1">
    <source>
        <dbReference type="EMBL" id="TYI41901.1"/>
    </source>
</evidence>